<dbReference type="PANTHER" id="PTHR13152">
    <property type="entry name" value="TFIIH, POLYPEPTIDE 4"/>
    <property type="match status" value="1"/>
</dbReference>
<comment type="caution">
    <text evidence="3">The sequence shown here is derived from an EMBL/GenBank/DDBJ whole genome shotgun (WGS) entry which is preliminary data.</text>
</comment>
<dbReference type="InterPro" id="IPR004598">
    <property type="entry name" value="TFIIH_p52/Tfb2"/>
</dbReference>
<comment type="similarity">
    <text evidence="1">Belongs to the TFB2 family.</text>
</comment>
<gene>
    <name evidence="3" type="ORF">BEWA_042030</name>
</gene>
<comment type="subcellular location">
    <subcellularLocation>
        <location evidence="1">Nucleus</location>
    </subcellularLocation>
</comment>
<dbReference type="PANTHER" id="PTHR13152:SF0">
    <property type="entry name" value="GENERAL TRANSCRIPTION FACTOR IIH SUBUNIT 4"/>
    <property type="match status" value="1"/>
</dbReference>
<dbReference type="RefSeq" id="XP_004833617.1">
    <property type="nucleotide sequence ID" value="XM_004833560.1"/>
</dbReference>
<dbReference type="Proteomes" id="UP000031512">
    <property type="component" value="Unassembled WGS sequence"/>
</dbReference>
<dbReference type="GO" id="GO:0001671">
    <property type="term" value="F:ATPase activator activity"/>
    <property type="evidence" value="ECO:0007669"/>
    <property type="project" value="InterPro"/>
</dbReference>
<dbReference type="VEuPathDB" id="PiroplasmaDB:BEWA_042030"/>
<reference evidence="3 4" key="1">
    <citation type="journal article" date="2012" name="BMC Genomics">
        <title>Comparative genomic analysis and phylogenetic position of Theileria equi.</title>
        <authorList>
            <person name="Kappmeyer L.S."/>
            <person name="Thiagarajan M."/>
            <person name="Herndon D.R."/>
            <person name="Ramsay J.D."/>
            <person name="Caler E."/>
            <person name="Djikeng A."/>
            <person name="Gillespie J.J."/>
            <person name="Lau A.O."/>
            <person name="Roalson E.H."/>
            <person name="Silva J.C."/>
            <person name="Silva M.G."/>
            <person name="Suarez C.E."/>
            <person name="Ueti M.W."/>
            <person name="Nene V.M."/>
            <person name="Mealey R.H."/>
            <person name="Knowles D.P."/>
            <person name="Brayton K.A."/>
        </authorList>
    </citation>
    <scope>NUCLEOTIDE SEQUENCE [LARGE SCALE GENOMIC DNA]</scope>
    <source>
        <strain evidence="3 4">WA</strain>
    </source>
</reference>
<keyword evidence="4" id="KW-1185">Reference proteome</keyword>
<dbReference type="Pfam" id="PF03849">
    <property type="entry name" value="Tfb2"/>
    <property type="match status" value="2"/>
</dbReference>
<accession>L1LFX4</accession>
<evidence type="ECO:0000313" key="4">
    <source>
        <dbReference type="Proteomes" id="UP000031512"/>
    </source>
</evidence>
<dbReference type="GO" id="GO:0006289">
    <property type="term" value="P:nucleotide-excision repair"/>
    <property type="evidence" value="ECO:0007669"/>
    <property type="project" value="InterPro"/>
</dbReference>
<name>L1LFX4_THEEQ</name>
<sequence length="668" mass="76653">MEVDVDHSAIGDNIFNYLKQLDERVWHRLFLSRACLRAIFRSLGELEQLIIFRLLYIQQAVSERALKLWMSSDAIGELRQSLSVLQSYKILYISETSKDGKQQLKLNSDFRDGFIALLSNTPITYDNELTFLGRFQGTFGEDTQNLKPEEVKKENISDSFTPKNVNKKELETDTMGASDKSMDVGNTLASGSDFMDNLNDSRDLVESGDVDMENANKSLDYTQNQVSVDTPNDSSPRNPGESVKISNLTSHAKNKLKILVEFLVTKKAIRKACHIYELTENLKKLKKENPQGENVQILEKRIRKLNKKSKVVSQDLFQIFERFGMTRYVKPNEKSGEVRYSNSTPLNRQTLSWLLKDVKSQLISLIVGYLQNLENGLLSHLTSSLDKDGQEDKSSIECIDAALESVTDSLLLLLSLSQARPGDSFSTKSLTKSQFRILRLLYELGIVYYKSIKGPFYVLDLSFIVGPKNLVPSNSPLSVHTSISFTSEYLPSKIIVQSNFKVYVYTVNNLQFDILNILCEVQARTPNMVVGVLTRESAQRAFKSGITSHEIIRFFSSTNTSTFPENVIRQLRMWEAERNRVELSPAILIKRWDREFLPDLFQRTVRWAQSKRYELFHTKWPQDPHSEEYQEWLKGEMYLACKSEAKEEVIEKIRQIRNAIENARSRVT</sequence>
<evidence type="ECO:0000313" key="3">
    <source>
        <dbReference type="EMBL" id="EKX74165.1"/>
    </source>
</evidence>
<dbReference type="EMBL" id="ACOU01000002">
    <property type="protein sequence ID" value="EKX74165.1"/>
    <property type="molecule type" value="Genomic_DNA"/>
</dbReference>
<comment type="function">
    <text evidence="1">Component of the general transcription and DNA repair factor IIH (TFIIH) core complex which is involved in general and transcription-coupled nucleotide excision repair (NER) of damaged DNA.</text>
</comment>
<evidence type="ECO:0000256" key="1">
    <source>
        <dbReference type="RuleBase" id="RU364024"/>
    </source>
</evidence>
<dbReference type="STRING" id="1537102.L1LFX4"/>
<feature type="compositionally biased region" description="Polar residues" evidence="2">
    <location>
        <begin position="218"/>
        <end position="237"/>
    </location>
</feature>
<dbReference type="GO" id="GO:0000439">
    <property type="term" value="C:transcription factor TFIIH core complex"/>
    <property type="evidence" value="ECO:0007669"/>
    <property type="project" value="InterPro"/>
</dbReference>
<feature type="region of interest" description="Disordered" evidence="2">
    <location>
        <begin position="218"/>
        <end position="246"/>
    </location>
</feature>
<dbReference type="OrthoDB" id="364513at2759"/>
<dbReference type="KEGG" id="beq:BEWA_042030"/>
<keyword evidence="1" id="KW-0804">Transcription</keyword>
<keyword evidence="1" id="KW-0805">Transcription regulation</keyword>
<evidence type="ECO:0000256" key="2">
    <source>
        <dbReference type="SAM" id="MobiDB-lite"/>
    </source>
</evidence>
<organism evidence="3 4">
    <name type="scientific">Theileria equi strain WA</name>
    <dbReference type="NCBI Taxonomy" id="1537102"/>
    <lineage>
        <taxon>Eukaryota</taxon>
        <taxon>Sar</taxon>
        <taxon>Alveolata</taxon>
        <taxon>Apicomplexa</taxon>
        <taxon>Aconoidasida</taxon>
        <taxon>Piroplasmida</taxon>
        <taxon>Theileriidae</taxon>
        <taxon>Theileria</taxon>
    </lineage>
</organism>
<dbReference type="eggNOG" id="KOG3471">
    <property type="taxonomic scope" value="Eukaryota"/>
</dbReference>
<keyword evidence="1" id="KW-0227">DNA damage</keyword>
<dbReference type="GO" id="GO:0003690">
    <property type="term" value="F:double-stranded DNA binding"/>
    <property type="evidence" value="ECO:0007669"/>
    <property type="project" value="TreeGrafter"/>
</dbReference>
<keyword evidence="1" id="KW-0539">Nucleus</keyword>
<keyword evidence="1" id="KW-0234">DNA repair</keyword>
<dbReference type="GeneID" id="15807613"/>
<proteinExistence type="inferred from homology"/>
<protein>
    <recommendedName>
        <fullName evidence="1">General transcription factor IIH subunit 4</fullName>
    </recommendedName>
</protein>
<dbReference type="AlphaFoldDB" id="L1LFX4"/>
<dbReference type="GO" id="GO:0005675">
    <property type="term" value="C:transcription factor TFIIH holo complex"/>
    <property type="evidence" value="ECO:0007669"/>
    <property type="project" value="TreeGrafter"/>
</dbReference>